<comment type="caution">
    <text evidence="2">The sequence shown here is derived from an EMBL/GenBank/DDBJ whole genome shotgun (WGS) entry which is preliminary data.</text>
</comment>
<dbReference type="Gene3D" id="1.10.260.40">
    <property type="entry name" value="lambda repressor-like DNA-binding domains"/>
    <property type="match status" value="1"/>
</dbReference>
<evidence type="ECO:0000313" key="3">
    <source>
        <dbReference type="Proteomes" id="UP000675409"/>
    </source>
</evidence>
<proteinExistence type="predicted"/>
<dbReference type="Pfam" id="PF13560">
    <property type="entry name" value="HTH_31"/>
    <property type="match status" value="1"/>
</dbReference>
<dbReference type="SMART" id="SM00530">
    <property type="entry name" value="HTH_XRE"/>
    <property type="match status" value="1"/>
</dbReference>
<dbReference type="InterPro" id="IPR001387">
    <property type="entry name" value="Cro/C1-type_HTH"/>
</dbReference>
<dbReference type="InterPro" id="IPR010982">
    <property type="entry name" value="Lambda_DNA-bd_dom_sf"/>
</dbReference>
<protein>
    <submittedName>
        <fullName evidence="2">Helix-turn-helix transcriptional regulator</fullName>
    </submittedName>
</protein>
<dbReference type="InterPro" id="IPR041413">
    <property type="entry name" value="MLTR_LBD"/>
</dbReference>
<dbReference type="PANTHER" id="PTHR35010:SF2">
    <property type="entry name" value="BLL4672 PROTEIN"/>
    <property type="match status" value="1"/>
</dbReference>
<dbReference type="Proteomes" id="UP000675409">
    <property type="component" value="Unassembled WGS sequence"/>
</dbReference>
<dbReference type="EMBL" id="JABBYC010000009">
    <property type="protein sequence ID" value="MBL0886158.1"/>
    <property type="molecule type" value="Genomic_DNA"/>
</dbReference>
<reference evidence="2 3" key="1">
    <citation type="journal article" date="2021" name="Arch. Microbiol.">
        <title>Myceligenerans indicum sp. nov., an actinobacterium isolated from mangrove sediment of Sundarbans, India.</title>
        <authorList>
            <person name="Asha K."/>
            <person name="Bhadury P."/>
        </authorList>
    </citation>
    <scope>NUCLEOTIDE SEQUENCE [LARGE SCALE GENOMIC DNA]</scope>
    <source>
        <strain evidence="2 3">I2</strain>
    </source>
</reference>
<dbReference type="RefSeq" id="WP_201846005.1">
    <property type="nucleotide sequence ID" value="NZ_JABBYC010000009.1"/>
</dbReference>
<dbReference type="CDD" id="cd00093">
    <property type="entry name" value="HTH_XRE"/>
    <property type="match status" value="1"/>
</dbReference>
<evidence type="ECO:0000313" key="2">
    <source>
        <dbReference type="EMBL" id="MBL0886158.1"/>
    </source>
</evidence>
<sequence length="285" mass="30708">MSSSTPLGDYLKARRRLVTPEDVGLPRGTRRRVPGLRREELALLAGISQDYYLRLEQGRDTNPSRQVLDALASVLALDTEATAYLYELATAPAAPAHRPGPAEQVPPGLAQLLDEMPFPAFVQGRHMDVLAANALARALSPQYRPGVNLLRAVFLDPRDRDLHQDWDRATAEAVAGLRAVAGADLEDPRLTELVDELSAASAEFRALWARQDVHHKVGGISRMRHPTVGELVLRHEKLTVNGAPGQMLVIYHADPGSSSHAALEQLARASAASPTAGLGDAVLGS</sequence>
<dbReference type="SUPFAM" id="SSF47413">
    <property type="entry name" value="lambda repressor-like DNA-binding domains"/>
    <property type="match status" value="1"/>
</dbReference>
<organism evidence="2 3">
    <name type="scientific">Myceligenerans indicum</name>
    <dbReference type="NCBI Taxonomy" id="2593663"/>
    <lineage>
        <taxon>Bacteria</taxon>
        <taxon>Bacillati</taxon>
        <taxon>Actinomycetota</taxon>
        <taxon>Actinomycetes</taxon>
        <taxon>Micrococcales</taxon>
        <taxon>Promicromonosporaceae</taxon>
        <taxon>Myceligenerans</taxon>
    </lineage>
</organism>
<dbReference type="Gene3D" id="3.30.450.180">
    <property type="match status" value="1"/>
</dbReference>
<evidence type="ECO:0000259" key="1">
    <source>
        <dbReference type="PROSITE" id="PS50943"/>
    </source>
</evidence>
<keyword evidence="3" id="KW-1185">Reference proteome</keyword>
<feature type="domain" description="HTH cro/C1-type" evidence="1">
    <location>
        <begin position="35"/>
        <end position="82"/>
    </location>
</feature>
<accession>A0ABS1LJZ1</accession>
<dbReference type="PROSITE" id="PS50943">
    <property type="entry name" value="HTH_CROC1"/>
    <property type="match status" value="1"/>
</dbReference>
<gene>
    <name evidence="2" type="ORF">HGK34_07715</name>
</gene>
<dbReference type="PANTHER" id="PTHR35010">
    <property type="entry name" value="BLL4672 PROTEIN-RELATED"/>
    <property type="match status" value="1"/>
</dbReference>
<name>A0ABS1LJZ1_9MICO</name>
<dbReference type="Pfam" id="PF17765">
    <property type="entry name" value="MLTR_LBD"/>
    <property type="match status" value="1"/>
</dbReference>